<evidence type="ECO:0000256" key="1">
    <source>
        <dbReference type="SAM" id="Phobius"/>
    </source>
</evidence>
<feature type="transmembrane region" description="Helical" evidence="1">
    <location>
        <begin position="6"/>
        <end position="25"/>
    </location>
</feature>
<name>A0A418QAC6_9CORY</name>
<keyword evidence="1" id="KW-1133">Transmembrane helix</keyword>
<proteinExistence type="predicted"/>
<evidence type="ECO:0000313" key="2">
    <source>
        <dbReference type="EMBL" id="RIX36970.1"/>
    </source>
</evidence>
<comment type="caution">
    <text evidence="2">The sequence shown here is derived from an EMBL/GenBank/DDBJ whole genome shotgun (WGS) entry which is preliminary data.</text>
</comment>
<protein>
    <submittedName>
        <fullName evidence="2">Uncharacterized protein</fullName>
    </submittedName>
</protein>
<dbReference type="OrthoDB" id="4881303at2"/>
<reference evidence="2 3" key="1">
    <citation type="submission" date="2018-09" db="EMBL/GenBank/DDBJ databases">
        <title>Optimization and identification of Corynebacterium falsenii FN1-14 from fish paste.</title>
        <authorList>
            <person name="Daroonpunt R."/>
            <person name="Tanasupawat S."/>
        </authorList>
    </citation>
    <scope>NUCLEOTIDE SEQUENCE [LARGE SCALE GENOMIC DNA]</scope>
    <source>
        <strain evidence="2 3">FN1-14</strain>
    </source>
</reference>
<keyword evidence="1" id="KW-0812">Transmembrane</keyword>
<dbReference type="Proteomes" id="UP000285278">
    <property type="component" value="Unassembled WGS sequence"/>
</dbReference>
<dbReference type="AlphaFoldDB" id="A0A418QAC6"/>
<evidence type="ECO:0000313" key="3">
    <source>
        <dbReference type="Proteomes" id="UP000285278"/>
    </source>
</evidence>
<keyword evidence="1" id="KW-0472">Membrane</keyword>
<dbReference type="STRING" id="1451189.CFAL_09370"/>
<sequence length="86" mass="9086">MGHALLNVLIVAIILGSGLPVLFAIGVRLEAGTPDNPPRPIQKFLAVGLFLFCLVVIVIGILWLMDSTIAHYTGVDLFGTANKSDG</sequence>
<organism evidence="2 3">
    <name type="scientific">Corynebacterium falsenii</name>
    <dbReference type="NCBI Taxonomy" id="108486"/>
    <lineage>
        <taxon>Bacteria</taxon>
        <taxon>Bacillati</taxon>
        <taxon>Actinomycetota</taxon>
        <taxon>Actinomycetes</taxon>
        <taxon>Mycobacteriales</taxon>
        <taxon>Corynebacteriaceae</taxon>
        <taxon>Corynebacterium</taxon>
    </lineage>
</organism>
<gene>
    <name evidence="2" type="ORF">D3M95_01005</name>
</gene>
<feature type="transmembrane region" description="Helical" evidence="1">
    <location>
        <begin position="45"/>
        <end position="65"/>
    </location>
</feature>
<keyword evidence="3" id="KW-1185">Reference proteome</keyword>
<accession>A0A418QAC6</accession>
<dbReference type="EMBL" id="QXJK01000001">
    <property type="protein sequence ID" value="RIX36970.1"/>
    <property type="molecule type" value="Genomic_DNA"/>
</dbReference>